<evidence type="ECO:0000313" key="2">
    <source>
        <dbReference type="Proteomes" id="UP001564626"/>
    </source>
</evidence>
<dbReference type="RefSeq" id="WP_345359879.1">
    <property type="nucleotide sequence ID" value="NZ_BAABII010000004.1"/>
</dbReference>
<proteinExistence type="predicted"/>
<accession>A0ABV4CNC5</accession>
<sequence>MSRRAILRWSDEGEWGHLAVVEEGRPRFCGFVRLSEPRLQVLLDRSPASLDDTEVWELSVPLIAGQPTAA</sequence>
<evidence type="ECO:0000313" key="1">
    <source>
        <dbReference type="EMBL" id="MEY8042600.1"/>
    </source>
</evidence>
<dbReference type="EMBL" id="JBGEHV010000060">
    <property type="protein sequence ID" value="MEY8042600.1"/>
    <property type="molecule type" value="Genomic_DNA"/>
</dbReference>
<protein>
    <recommendedName>
        <fullName evidence="3">Immunity protein 53</fullName>
    </recommendedName>
</protein>
<keyword evidence="2" id="KW-1185">Reference proteome</keyword>
<organism evidence="1 2">
    <name type="scientific">Saccharopolyspora cebuensis</name>
    <dbReference type="NCBI Taxonomy" id="418759"/>
    <lineage>
        <taxon>Bacteria</taxon>
        <taxon>Bacillati</taxon>
        <taxon>Actinomycetota</taxon>
        <taxon>Actinomycetes</taxon>
        <taxon>Pseudonocardiales</taxon>
        <taxon>Pseudonocardiaceae</taxon>
        <taxon>Saccharopolyspora</taxon>
    </lineage>
</organism>
<name>A0ABV4CNC5_9PSEU</name>
<evidence type="ECO:0008006" key="3">
    <source>
        <dbReference type="Google" id="ProtNLM"/>
    </source>
</evidence>
<comment type="caution">
    <text evidence="1">The sequence shown here is derived from an EMBL/GenBank/DDBJ whole genome shotgun (WGS) entry which is preliminary data.</text>
</comment>
<reference evidence="1 2" key="1">
    <citation type="submission" date="2024-08" db="EMBL/GenBank/DDBJ databases">
        <title>Genome mining of Saccharopolyspora cebuensis PGLac3 from Nigerian medicinal plant.</title>
        <authorList>
            <person name="Ezeobiora C.E."/>
            <person name="Igbokwe N.H."/>
            <person name="Amin D.H."/>
            <person name="Mendie U.E."/>
        </authorList>
    </citation>
    <scope>NUCLEOTIDE SEQUENCE [LARGE SCALE GENOMIC DNA]</scope>
    <source>
        <strain evidence="1 2">PGLac3</strain>
    </source>
</reference>
<dbReference type="Proteomes" id="UP001564626">
    <property type="component" value="Unassembled WGS sequence"/>
</dbReference>
<gene>
    <name evidence="1" type="ORF">AB8O55_24610</name>
</gene>